<keyword evidence="7" id="KW-0472">Membrane</keyword>
<name>A0ABP8FSH6_9SPHI</name>
<gene>
    <name evidence="9" type="primary">ccoG</name>
    <name evidence="9" type="ORF">GCM10023149_04620</name>
</gene>
<dbReference type="InterPro" id="IPR017900">
    <property type="entry name" value="4Fe4S_Fe_S_CS"/>
</dbReference>
<comment type="caution">
    <text evidence="9">The sequence shown here is derived from an EMBL/GenBank/DDBJ whole genome shotgun (WGS) entry which is preliminary data.</text>
</comment>
<feature type="transmembrane region" description="Helical" evidence="7">
    <location>
        <begin position="36"/>
        <end position="61"/>
    </location>
</feature>
<evidence type="ECO:0000256" key="1">
    <source>
        <dbReference type="ARBA" id="ARBA00022448"/>
    </source>
</evidence>
<dbReference type="InterPro" id="IPR013783">
    <property type="entry name" value="Ig-like_fold"/>
</dbReference>
<keyword evidence="4" id="KW-0249">Electron transport</keyword>
<keyword evidence="5" id="KW-0408">Iron</keyword>
<dbReference type="Pfam" id="PF13746">
    <property type="entry name" value="Fer4_18"/>
    <property type="match status" value="1"/>
</dbReference>
<keyword evidence="3" id="KW-0479">Metal-binding</keyword>
<dbReference type="InterPro" id="IPR014116">
    <property type="entry name" value="Cyt_c_oxidase_cbb3_FixG"/>
</dbReference>
<dbReference type="RefSeq" id="WP_345209371.1">
    <property type="nucleotide sequence ID" value="NZ_BAABFT010000001.1"/>
</dbReference>
<evidence type="ECO:0000256" key="4">
    <source>
        <dbReference type="ARBA" id="ARBA00022982"/>
    </source>
</evidence>
<dbReference type="InterPro" id="IPR032879">
    <property type="entry name" value="FixG_C"/>
</dbReference>
<dbReference type="NCBIfam" id="TIGR02745">
    <property type="entry name" value="ccoG_rdxA_fixG"/>
    <property type="match status" value="1"/>
</dbReference>
<dbReference type="Proteomes" id="UP001500582">
    <property type="component" value="Unassembled WGS sequence"/>
</dbReference>
<dbReference type="InterPro" id="IPR017896">
    <property type="entry name" value="4Fe4S_Fe-S-bd"/>
</dbReference>
<dbReference type="Pfam" id="PF12801">
    <property type="entry name" value="Fer4_5"/>
    <property type="match status" value="1"/>
</dbReference>
<feature type="transmembrane region" description="Helical" evidence="7">
    <location>
        <begin position="155"/>
        <end position="174"/>
    </location>
</feature>
<evidence type="ECO:0000256" key="5">
    <source>
        <dbReference type="ARBA" id="ARBA00023004"/>
    </source>
</evidence>
<evidence type="ECO:0000256" key="3">
    <source>
        <dbReference type="ARBA" id="ARBA00022723"/>
    </source>
</evidence>
<proteinExistence type="predicted"/>
<sequence>MLSTPITGQPSTTAAGGRKWLYPLVRKGKLYNYRSWLSYAYLLLFFAGPFIRINGNPLLLLNFMERRFVLLGQVFWPQDSILFVLVMLVGMVCIILFTIAFGRIFCGWICPQTIFMEMVFRKIEIWIEGQPQKRRKLDEGPWTNEKLLKKGAKHLLFIIVSFLIANTFLAYIVGSEQLINIVSEPIGLHWTGFISIWIFTAVFYLVYSQARELICTVICPYGRLQGVLTDKHTLVVAYNFLRGEPRGKLSKKEAEASPKGDCVDCDLCVAVCPTGIDIRNGTQLECINCTACIDACNQVMAKINKPLNLVGFYSEEMIRENKKPTFNTRMAAYSTVIVVLLGVLTYFVLQRNPVDVTIMRSAGMLYQEQPGGYISNLYNAEVTNKTNADQHIELVADDPAVRIKYIQAPGILKKEETSKIVFFLLIPEANIRSAKTDITLHIMQNKTDAGSISTTFIGPVNGEGSK</sequence>
<dbReference type="EMBL" id="BAABFT010000001">
    <property type="protein sequence ID" value="GAA4310057.1"/>
    <property type="molecule type" value="Genomic_DNA"/>
</dbReference>
<evidence type="ECO:0000259" key="8">
    <source>
        <dbReference type="PROSITE" id="PS51379"/>
    </source>
</evidence>
<protein>
    <submittedName>
        <fullName evidence="9">Cytochrome c oxidase accessory protein CcoG</fullName>
    </submittedName>
</protein>
<evidence type="ECO:0000313" key="9">
    <source>
        <dbReference type="EMBL" id="GAA4310057.1"/>
    </source>
</evidence>
<keyword evidence="6" id="KW-0411">Iron-sulfur</keyword>
<dbReference type="SUPFAM" id="SSF54862">
    <property type="entry name" value="4Fe-4S ferredoxins"/>
    <property type="match status" value="1"/>
</dbReference>
<feature type="transmembrane region" description="Helical" evidence="7">
    <location>
        <begin position="330"/>
        <end position="349"/>
    </location>
</feature>
<dbReference type="Gene3D" id="2.60.40.10">
    <property type="entry name" value="Immunoglobulins"/>
    <property type="match status" value="1"/>
</dbReference>
<dbReference type="PROSITE" id="PS00198">
    <property type="entry name" value="4FE4S_FER_1"/>
    <property type="match status" value="1"/>
</dbReference>
<dbReference type="InterPro" id="IPR051684">
    <property type="entry name" value="Electron_Trans/Redox"/>
</dbReference>
<feature type="transmembrane region" description="Helical" evidence="7">
    <location>
        <begin position="186"/>
        <end position="207"/>
    </location>
</feature>
<dbReference type="PANTHER" id="PTHR30176">
    <property type="entry name" value="FERREDOXIN-TYPE PROTEIN NAPH"/>
    <property type="match status" value="1"/>
</dbReference>
<accession>A0ABP8FSH6</accession>
<feature type="domain" description="4Fe-4S ferredoxin-type" evidence="8">
    <location>
        <begin position="252"/>
        <end position="281"/>
    </location>
</feature>
<dbReference type="PROSITE" id="PS51379">
    <property type="entry name" value="4FE4S_FER_2"/>
    <property type="match status" value="1"/>
</dbReference>
<keyword evidence="7" id="KW-1133">Transmembrane helix</keyword>
<keyword evidence="10" id="KW-1185">Reference proteome</keyword>
<evidence type="ECO:0000256" key="6">
    <source>
        <dbReference type="ARBA" id="ARBA00023014"/>
    </source>
</evidence>
<reference evidence="10" key="1">
    <citation type="journal article" date="2019" name="Int. J. Syst. Evol. Microbiol.">
        <title>The Global Catalogue of Microorganisms (GCM) 10K type strain sequencing project: providing services to taxonomists for standard genome sequencing and annotation.</title>
        <authorList>
            <consortium name="The Broad Institute Genomics Platform"/>
            <consortium name="The Broad Institute Genome Sequencing Center for Infectious Disease"/>
            <person name="Wu L."/>
            <person name="Ma J."/>
        </authorList>
    </citation>
    <scope>NUCLEOTIDE SEQUENCE [LARGE SCALE GENOMIC DNA]</scope>
    <source>
        <strain evidence="10">JCM 17705</strain>
    </source>
</reference>
<keyword evidence="7" id="KW-0812">Transmembrane</keyword>
<dbReference type="Pfam" id="PF11614">
    <property type="entry name" value="FixG_C"/>
    <property type="match status" value="1"/>
</dbReference>
<dbReference type="PANTHER" id="PTHR30176:SF3">
    <property type="entry name" value="FERREDOXIN-TYPE PROTEIN NAPH"/>
    <property type="match status" value="1"/>
</dbReference>
<feature type="transmembrane region" description="Helical" evidence="7">
    <location>
        <begin position="81"/>
        <end position="106"/>
    </location>
</feature>
<keyword evidence="2" id="KW-0004">4Fe-4S</keyword>
<evidence type="ECO:0000256" key="7">
    <source>
        <dbReference type="SAM" id="Phobius"/>
    </source>
</evidence>
<evidence type="ECO:0000313" key="10">
    <source>
        <dbReference type="Proteomes" id="UP001500582"/>
    </source>
</evidence>
<evidence type="ECO:0000256" key="2">
    <source>
        <dbReference type="ARBA" id="ARBA00022485"/>
    </source>
</evidence>
<organism evidence="9 10">
    <name type="scientific">Mucilaginibacter gynuensis</name>
    <dbReference type="NCBI Taxonomy" id="1302236"/>
    <lineage>
        <taxon>Bacteria</taxon>
        <taxon>Pseudomonadati</taxon>
        <taxon>Bacteroidota</taxon>
        <taxon>Sphingobacteriia</taxon>
        <taxon>Sphingobacteriales</taxon>
        <taxon>Sphingobacteriaceae</taxon>
        <taxon>Mucilaginibacter</taxon>
    </lineage>
</organism>
<keyword evidence="1" id="KW-0813">Transport</keyword>